<dbReference type="InterPro" id="IPR001789">
    <property type="entry name" value="Sig_transdc_resp-reg_receiver"/>
</dbReference>
<comment type="caution">
    <text evidence="6">The sequence shown here is derived from an EMBL/GenBank/DDBJ whole genome shotgun (WGS) entry which is preliminary data.</text>
</comment>
<dbReference type="Pfam" id="PF00072">
    <property type="entry name" value="Response_reg"/>
    <property type="match status" value="1"/>
</dbReference>
<evidence type="ECO:0000313" key="6">
    <source>
        <dbReference type="EMBL" id="MBC5754376.1"/>
    </source>
</evidence>
<comment type="function">
    <text evidence="2">May play the central regulatory role in sporulation. It may be an element of the effector pathway responsible for the activation of sporulation genes in response to nutritional stress. Spo0A may act in concert with spo0H (a sigma factor) to control the expression of some genes that are critical to the sporulation process.</text>
</comment>
<dbReference type="Gene3D" id="2.40.50.1020">
    <property type="entry name" value="LytTr DNA-binding domain"/>
    <property type="match status" value="1"/>
</dbReference>
<feature type="modified residue" description="4-aspartylphosphate" evidence="3">
    <location>
        <position position="56"/>
    </location>
</feature>
<evidence type="ECO:0000256" key="1">
    <source>
        <dbReference type="ARBA" id="ARBA00018672"/>
    </source>
</evidence>
<sequence length="235" mass="27583">MRILICDDDQTTAGQLAGYIRDFFKRDHLKCPDMDLFFDGESLLADPGEKDIVFLDVEMPGVDGIYVGQQLKKKQPDTIIFMVTSYTEYLDEAMRFHVFRYLSKPIDRKRLFRNLKDALKQYNCASEKVAIETRQGVFTVPVSDIICLETQGRKLVIHTLTRDFESVHNMQFWADTLPKNCFFQSHRSFLVNLSHVSEFDHSLIQLASHRFEAYLTRRKYTEFKAAYFLYLESTR</sequence>
<name>A0ABR7IBQ3_9FIRM</name>
<proteinExistence type="predicted"/>
<evidence type="ECO:0000313" key="7">
    <source>
        <dbReference type="Proteomes" id="UP000621540"/>
    </source>
</evidence>
<dbReference type="InterPro" id="IPR007492">
    <property type="entry name" value="LytTR_DNA-bd_dom"/>
</dbReference>
<dbReference type="EMBL" id="JACOQH010000007">
    <property type="protein sequence ID" value="MBC5754376.1"/>
    <property type="molecule type" value="Genomic_DNA"/>
</dbReference>
<dbReference type="PROSITE" id="PS50930">
    <property type="entry name" value="HTH_LYTTR"/>
    <property type="match status" value="1"/>
</dbReference>
<protein>
    <recommendedName>
        <fullName evidence="1">Stage 0 sporulation protein A homolog</fullName>
    </recommendedName>
</protein>
<feature type="domain" description="HTH LytTR-type" evidence="5">
    <location>
        <begin position="129"/>
        <end position="229"/>
    </location>
</feature>
<dbReference type="InterPro" id="IPR011006">
    <property type="entry name" value="CheY-like_superfamily"/>
</dbReference>
<gene>
    <name evidence="6" type="ORF">H8Z76_10205</name>
</gene>
<accession>A0ABR7IBQ3</accession>
<evidence type="ECO:0000256" key="2">
    <source>
        <dbReference type="ARBA" id="ARBA00024867"/>
    </source>
</evidence>
<feature type="domain" description="Response regulatory" evidence="4">
    <location>
        <begin position="2"/>
        <end position="119"/>
    </location>
</feature>
<dbReference type="InterPro" id="IPR046947">
    <property type="entry name" value="LytR-like"/>
</dbReference>
<reference evidence="6 7" key="1">
    <citation type="submission" date="2020-08" db="EMBL/GenBank/DDBJ databases">
        <title>Genome public.</title>
        <authorList>
            <person name="Liu C."/>
            <person name="Sun Q."/>
        </authorList>
    </citation>
    <scope>NUCLEOTIDE SEQUENCE [LARGE SCALE GENOMIC DNA]</scope>
    <source>
        <strain evidence="6 7">BX0805</strain>
    </source>
</reference>
<dbReference type="Pfam" id="PF04397">
    <property type="entry name" value="LytTR"/>
    <property type="match status" value="1"/>
</dbReference>
<dbReference type="Gene3D" id="3.40.50.2300">
    <property type="match status" value="1"/>
</dbReference>
<dbReference type="RefSeq" id="WP_022516502.1">
    <property type="nucleotide sequence ID" value="NZ_JACOQH010000007.1"/>
</dbReference>
<dbReference type="PROSITE" id="PS50110">
    <property type="entry name" value="RESPONSE_REGULATORY"/>
    <property type="match status" value="1"/>
</dbReference>
<dbReference type="SMART" id="SM00448">
    <property type="entry name" value="REC"/>
    <property type="match status" value="1"/>
</dbReference>
<evidence type="ECO:0000259" key="5">
    <source>
        <dbReference type="PROSITE" id="PS50930"/>
    </source>
</evidence>
<dbReference type="PANTHER" id="PTHR37299">
    <property type="entry name" value="TRANSCRIPTIONAL REGULATOR-RELATED"/>
    <property type="match status" value="1"/>
</dbReference>
<evidence type="ECO:0000259" key="4">
    <source>
        <dbReference type="PROSITE" id="PS50110"/>
    </source>
</evidence>
<dbReference type="Proteomes" id="UP000621540">
    <property type="component" value="Unassembled WGS sequence"/>
</dbReference>
<keyword evidence="3" id="KW-0597">Phosphoprotein</keyword>
<organism evidence="6 7">
    <name type="scientific">Roseburia yibonii</name>
    <dbReference type="NCBI Taxonomy" id="2763063"/>
    <lineage>
        <taxon>Bacteria</taxon>
        <taxon>Bacillati</taxon>
        <taxon>Bacillota</taxon>
        <taxon>Clostridia</taxon>
        <taxon>Lachnospirales</taxon>
        <taxon>Lachnospiraceae</taxon>
        <taxon>Roseburia</taxon>
    </lineage>
</organism>
<dbReference type="SMART" id="SM00850">
    <property type="entry name" value="LytTR"/>
    <property type="match status" value="1"/>
</dbReference>
<dbReference type="PANTHER" id="PTHR37299:SF1">
    <property type="entry name" value="STAGE 0 SPORULATION PROTEIN A HOMOLOG"/>
    <property type="match status" value="1"/>
</dbReference>
<keyword evidence="7" id="KW-1185">Reference proteome</keyword>
<evidence type="ECO:0000256" key="3">
    <source>
        <dbReference type="PROSITE-ProRule" id="PRU00169"/>
    </source>
</evidence>
<dbReference type="SUPFAM" id="SSF52172">
    <property type="entry name" value="CheY-like"/>
    <property type="match status" value="1"/>
</dbReference>